<proteinExistence type="predicted"/>
<dbReference type="AlphaFoldDB" id="A0A9P0BID1"/>
<keyword evidence="1" id="KW-0732">Signal</keyword>
<evidence type="ECO:0008006" key="4">
    <source>
        <dbReference type="Google" id="ProtNLM"/>
    </source>
</evidence>
<accession>A0A9P0BID1</accession>
<gene>
    <name evidence="2" type="ORF">CINC_LOCUS2467</name>
</gene>
<name>A0A9P0BID1_CHRIL</name>
<feature type="chain" id="PRO_5040365109" description="Neuropeptide-like 4" evidence="1">
    <location>
        <begin position="17"/>
        <end position="73"/>
    </location>
</feature>
<protein>
    <recommendedName>
        <fullName evidence="4">Neuropeptide-like 4</fullName>
    </recommendedName>
</protein>
<evidence type="ECO:0000256" key="1">
    <source>
        <dbReference type="SAM" id="SignalP"/>
    </source>
</evidence>
<reference evidence="2" key="1">
    <citation type="submission" date="2021-12" db="EMBL/GenBank/DDBJ databases">
        <authorList>
            <person name="King R."/>
        </authorList>
    </citation>
    <scope>NUCLEOTIDE SEQUENCE</scope>
</reference>
<keyword evidence="3" id="KW-1185">Reference proteome</keyword>
<feature type="signal peptide" evidence="1">
    <location>
        <begin position="1"/>
        <end position="16"/>
    </location>
</feature>
<organism evidence="2 3">
    <name type="scientific">Chrysodeixis includens</name>
    <name type="common">Soybean looper</name>
    <name type="synonym">Pseudoplusia includens</name>
    <dbReference type="NCBI Taxonomy" id="689277"/>
    <lineage>
        <taxon>Eukaryota</taxon>
        <taxon>Metazoa</taxon>
        <taxon>Ecdysozoa</taxon>
        <taxon>Arthropoda</taxon>
        <taxon>Hexapoda</taxon>
        <taxon>Insecta</taxon>
        <taxon>Pterygota</taxon>
        <taxon>Neoptera</taxon>
        <taxon>Endopterygota</taxon>
        <taxon>Lepidoptera</taxon>
        <taxon>Glossata</taxon>
        <taxon>Ditrysia</taxon>
        <taxon>Noctuoidea</taxon>
        <taxon>Noctuidae</taxon>
        <taxon>Plusiinae</taxon>
        <taxon>Chrysodeixis</taxon>
    </lineage>
</organism>
<evidence type="ECO:0000313" key="2">
    <source>
        <dbReference type="EMBL" id="CAH0584236.1"/>
    </source>
</evidence>
<sequence>MYKLLVLACVLAVAAAAPKPGYVYSPAFTNPFAAPLTAAYTAPAPLAYSAYTAPLAYSYGYNFAAPYSAYYYK</sequence>
<dbReference type="EMBL" id="LR824016">
    <property type="protein sequence ID" value="CAH0584236.1"/>
    <property type="molecule type" value="Genomic_DNA"/>
</dbReference>
<evidence type="ECO:0000313" key="3">
    <source>
        <dbReference type="Proteomes" id="UP001154114"/>
    </source>
</evidence>
<dbReference type="Proteomes" id="UP001154114">
    <property type="component" value="Chromosome 13"/>
</dbReference>